<dbReference type="Proteomes" id="UP000275846">
    <property type="component" value="Unassembled WGS sequence"/>
</dbReference>
<keyword evidence="1" id="KW-0479">Metal-binding</keyword>
<evidence type="ECO:0000259" key="2">
    <source>
        <dbReference type="PROSITE" id="PS50157"/>
    </source>
</evidence>
<evidence type="ECO:0000313" key="3">
    <source>
        <dbReference type="EMBL" id="VDL91982.1"/>
    </source>
</evidence>
<dbReference type="SMART" id="SM00355">
    <property type="entry name" value="ZnF_C2H2"/>
    <property type="match status" value="1"/>
</dbReference>
<reference evidence="5" key="1">
    <citation type="submission" date="2016-06" db="UniProtKB">
        <authorList>
            <consortium name="WormBaseParasite"/>
        </authorList>
    </citation>
    <scope>IDENTIFICATION</scope>
</reference>
<gene>
    <name evidence="3" type="ORF">SSLN_LOCUS5597</name>
</gene>
<dbReference type="InterPro" id="IPR036236">
    <property type="entry name" value="Znf_C2H2_sf"/>
</dbReference>
<dbReference type="GO" id="GO:0008270">
    <property type="term" value="F:zinc ion binding"/>
    <property type="evidence" value="ECO:0007669"/>
    <property type="project" value="UniProtKB-KW"/>
</dbReference>
<keyword evidence="1" id="KW-0863">Zinc-finger</keyword>
<dbReference type="Gene3D" id="3.30.160.60">
    <property type="entry name" value="Classic Zinc Finger"/>
    <property type="match status" value="1"/>
</dbReference>
<organism evidence="5">
    <name type="scientific">Schistocephalus solidus</name>
    <name type="common">Tapeworm</name>
    <dbReference type="NCBI Taxonomy" id="70667"/>
    <lineage>
        <taxon>Eukaryota</taxon>
        <taxon>Metazoa</taxon>
        <taxon>Spiralia</taxon>
        <taxon>Lophotrochozoa</taxon>
        <taxon>Platyhelminthes</taxon>
        <taxon>Cestoda</taxon>
        <taxon>Eucestoda</taxon>
        <taxon>Diphyllobothriidea</taxon>
        <taxon>Diphyllobothriidae</taxon>
        <taxon>Schistocephalus</taxon>
    </lineage>
</organism>
<sequence>MPKPCQRTFRARFGLVGNLRIRCNNNPATSTSATPASNPTTANALTTNEHSVDTPSPTINDTILLSPPVAPIEATYTTCTTPATLVATSNCYLLPPTPPFPNTTAGDSVLTCSHCDRTFTSHIGLVGHLRIHRRDKRTSAWSTNTEQRPPPPMPSLSTRIHLSHGPDRSHAYPRQRNPLQCQHILRTHQNFLYSYHELEYQYQQQSPPPRLSASRPILSTLSLHMHITHRPSRLLANPPQRVAN</sequence>
<accession>A0A183SMZ9</accession>
<dbReference type="InterPro" id="IPR013087">
    <property type="entry name" value="Znf_C2H2_type"/>
</dbReference>
<keyword evidence="4" id="KW-1185">Reference proteome</keyword>
<name>A0A183SMZ9_SCHSO</name>
<evidence type="ECO:0000313" key="5">
    <source>
        <dbReference type="WBParaSite" id="SSLN_0000577601-mRNA-1"/>
    </source>
</evidence>
<reference evidence="3 4" key="2">
    <citation type="submission" date="2018-11" db="EMBL/GenBank/DDBJ databases">
        <authorList>
            <consortium name="Pathogen Informatics"/>
        </authorList>
    </citation>
    <scope>NUCLEOTIDE SEQUENCE [LARGE SCALE GENOMIC DNA]</scope>
    <source>
        <strain evidence="3 4">NST_G2</strain>
    </source>
</reference>
<keyword evidence="1" id="KW-0862">Zinc</keyword>
<dbReference type="EMBL" id="UYSU01033319">
    <property type="protein sequence ID" value="VDL91982.1"/>
    <property type="molecule type" value="Genomic_DNA"/>
</dbReference>
<dbReference type="PROSITE" id="PS50157">
    <property type="entry name" value="ZINC_FINGER_C2H2_2"/>
    <property type="match status" value="1"/>
</dbReference>
<feature type="domain" description="C2H2-type" evidence="2">
    <location>
        <begin position="110"/>
        <end position="137"/>
    </location>
</feature>
<evidence type="ECO:0000313" key="4">
    <source>
        <dbReference type="Proteomes" id="UP000275846"/>
    </source>
</evidence>
<dbReference type="OrthoDB" id="6319425at2759"/>
<dbReference type="WBParaSite" id="SSLN_0000577601-mRNA-1">
    <property type="protein sequence ID" value="SSLN_0000577601-mRNA-1"/>
    <property type="gene ID" value="SSLN_0000577601"/>
</dbReference>
<proteinExistence type="predicted"/>
<dbReference type="PROSITE" id="PS00028">
    <property type="entry name" value="ZINC_FINGER_C2H2_1"/>
    <property type="match status" value="1"/>
</dbReference>
<evidence type="ECO:0000256" key="1">
    <source>
        <dbReference type="PROSITE-ProRule" id="PRU00042"/>
    </source>
</evidence>
<protein>
    <submittedName>
        <fullName evidence="5">C2H2-type domain-containing protein</fullName>
    </submittedName>
</protein>
<dbReference type="AlphaFoldDB" id="A0A183SMZ9"/>
<dbReference type="SUPFAM" id="SSF57667">
    <property type="entry name" value="beta-beta-alpha zinc fingers"/>
    <property type="match status" value="1"/>
</dbReference>